<dbReference type="PANTHER" id="PTHR43409:SF16">
    <property type="entry name" value="SLR0320 PROTEIN"/>
    <property type="match status" value="1"/>
</dbReference>
<dbReference type="SFLD" id="SFLDS00029">
    <property type="entry name" value="Radical_SAM"/>
    <property type="match status" value="1"/>
</dbReference>
<dbReference type="InterPro" id="IPR034466">
    <property type="entry name" value="Methyltransferase_Class_B"/>
</dbReference>
<evidence type="ECO:0000256" key="6">
    <source>
        <dbReference type="SAM" id="MobiDB-lite"/>
    </source>
</evidence>
<dbReference type="GO" id="GO:0051539">
    <property type="term" value="F:4 iron, 4 sulfur cluster binding"/>
    <property type="evidence" value="ECO:0007669"/>
    <property type="project" value="UniProtKB-KW"/>
</dbReference>
<dbReference type="AlphaFoldDB" id="A0AAE4LN35"/>
<dbReference type="Gene3D" id="3.80.30.20">
    <property type="entry name" value="tm_1862 like domain"/>
    <property type="match status" value="1"/>
</dbReference>
<dbReference type="CDD" id="cd01335">
    <property type="entry name" value="Radical_SAM"/>
    <property type="match status" value="1"/>
</dbReference>
<proteinExistence type="predicted"/>
<dbReference type="SFLD" id="SFLDG01123">
    <property type="entry name" value="methyltransferase_(Class_B)"/>
    <property type="match status" value="1"/>
</dbReference>
<evidence type="ECO:0000313" key="9">
    <source>
        <dbReference type="EMBL" id="MDU0260840.1"/>
    </source>
</evidence>
<dbReference type="RefSeq" id="WP_009596202.1">
    <property type="nucleotide sequence ID" value="NZ_BAAFKU010000003.1"/>
</dbReference>
<dbReference type="InterPro" id="IPR006158">
    <property type="entry name" value="Cobalamin-bd"/>
</dbReference>
<dbReference type="SMART" id="SM00729">
    <property type="entry name" value="Elp3"/>
    <property type="match status" value="1"/>
</dbReference>
<evidence type="ECO:0000256" key="2">
    <source>
        <dbReference type="ARBA" id="ARBA00022691"/>
    </source>
</evidence>
<dbReference type="Gene3D" id="3.40.50.280">
    <property type="entry name" value="Cobalamin-binding domain"/>
    <property type="match status" value="1"/>
</dbReference>
<dbReference type="Pfam" id="PF04055">
    <property type="entry name" value="Radical_SAM"/>
    <property type="match status" value="1"/>
</dbReference>
<dbReference type="InterPro" id="IPR007197">
    <property type="entry name" value="rSAM"/>
</dbReference>
<feature type="compositionally biased region" description="Basic and acidic residues" evidence="6">
    <location>
        <begin position="183"/>
        <end position="199"/>
    </location>
</feature>
<evidence type="ECO:0000256" key="3">
    <source>
        <dbReference type="ARBA" id="ARBA00022723"/>
    </source>
</evidence>
<feature type="region of interest" description="Disordered" evidence="6">
    <location>
        <begin position="162"/>
        <end position="213"/>
    </location>
</feature>
<accession>A0AAE4LN35</accession>
<keyword evidence="4" id="KW-0408">Iron</keyword>
<dbReference type="Proteomes" id="UP001181347">
    <property type="component" value="Unassembled WGS sequence"/>
</dbReference>
<evidence type="ECO:0000256" key="5">
    <source>
        <dbReference type="ARBA" id="ARBA00023014"/>
    </source>
</evidence>
<dbReference type="PROSITE" id="PS51332">
    <property type="entry name" value="B12_BINDING"/>
    <property type="match status" value="1"/>
</dbReference>
<dbReference type="GO" id="GO:0005829">
    <property type="term" value="C:cytosol"/>
    <property type="evidence" value="ECO:0007669"/>
    <property type="project" value="TreeGrafter"/>
</dbReference>
<dbReference type="InterPro" id="IPR006638">
    <property type="entry name" value="Elp3/MiaA/NifB-like_rSAM"/>
</dbReference>
<keyword evidence="5" id="KW-0411">Iron-sulfur</keyword>
<sequence>MVQFLSVLVVSACSILLISANRHTSPYPVYPLGISYLKTYLERTISGIRVDTADCNLLTDEELAERIRTLAPRYIGVSLRNVDGANSLDRRGFLPEYKALIDVIRAASDAPLIIGGAGFSIYPQAFMRELGADYGIHGEGEGPLAELIGALERGETGADIPAVYTRDGRTGNGPMGNGPAENRLSENERTENTPTENERTNSPTGNERTGNGRRSYLPAIEVEFEPELTGYYWKRSGMLNIQTKRGCPYECIYCSYPHIDGRCVRTMDPEIIAENILRAKRDYGINYLFFTDSVFNIRPEYNVRLAETLIRRGTNVAWGAYFSPRGIDAEQMRLFRASGLTHIEFGTESFCDRTLEAYGKRFTFGDVVRASRLALDNGVYYAHFLILGGYGDTREHVRETIENSRRLEYTVMFPYAGMRIYPHTRLAELAAREGVIGPDDDLLAPAYYIAPDFDLEEARSAAAATGKAWVFPDDPQSALVDTLRLKRNKKGPLWEYLRKP</sequence>
<dbReference type="PROSITE" id="PS51918">
    <property type="entry name" value="RADICAL_SAM"/>
    <property type="match status" value="1"/>
</dbReference>
<evidence type="ECO:0000259" key="8">
    <source>
        <dbReference type="PROSITE" id="PS51918"/>
    </source>
</evidence>
<dbReference type="InterPro" id="IPR058240">
    <property type="entry name" value="rSAM_sf"/>
</dbReference>
<comment type="caution">
    <text evidence="9">The sequence shown here is derived from an EMBL/GenBank/DDBJ whole genome shotgun (WGS) entry which is preliminary data.</text>
</comment>
<keyword evidence="3" id="KW-0479">Metal-binding</keyword>
<protein>
    <submittedName>
        <fullName evidence="9">B12-binding domain-containing radical SAM protein</fullName>
    </submittedName>
</protein>
<dbReference type="GO" id="GO:0003824">
    <property type="term" value="F:catalytic activity"/>
    <property type="evidence" value="ECO:0007669"/>
    <property type="project" value="InterPro"/>
</dbReference>
<evidence type="ECO:0000259" key="7">
    <source>
        <dbReference type="PROSITE" id="PS51332"/>
    </source>
</evidence>
<comment type="cofactor">
    <cofactor evidence="1">
        <name>[4Fe-4S] cluster</name>
        <dbReference type="ChEBI" id="CHEBI:49883"/>
    </cofactor>
</comment>
<keyword evidence="2" id="KW-0949">S-adenosyl-L-methionine</keyword>
<gene>
    <name evidence="9" type="ORF">RVH17_12150</name>
</gene>
<dbReference type="PANTHER" id="PTHR43409">
    <property type="entry name" value="ANAEROBIC MAGNESIUM-PROTOPORPHYRIN IX MONOMETHYL ESTER CYCLASE-RELATED"/>
    <property type="match status" value="1"/>
</dbReference>
<dbReference type="InterPro" id="IPR051198">
    <property type="entry name" value="BchE-like"/>
</dbReference>
<evidence type="ECO:0000313" key="10">
    <source>
        <dbReference type="Proteomes" id="UP001181347"/>
    </source>
</evidence>
<evidence type="ECO:0000256" key="1">
    <source>
        <dbReference type="ARBA" id="ARBA00001966"/>
    </source>
</evidence>
<feature type="domain" description="Radical SAM core" evidence="8">
    <location>
        <begin position="231"/>
        <end position="452"/>
    </location>
</feature>
<dbReference type="SFLD" id="SFLDG01082">
    <property type="entry name" value="B12-binding_domain_containing"/>
    <property type="match status" value="1"/>
</dbReference>
<dbReference type="Pfam" id="PF02310">
    <property type="entry name" value="B12-binding"/>
    <property type="match status" value="1"/>
</dbReference>
<feature type="domain" description="B12-binding" evidence="7">
    <location>
        <begin position="17"/>
        <end position="158"/>
    </location>
</feature>
<dbReference type="GO" id="GO:0046872">
    <property type="term" value="F:metal ion binding"/>
    <property type="evidence" value="ECO:0007669"/>
    <property type="project" value="UniProtKB-KW"/>
</dbReference>
<organism evidence="9 10">
    <name type="scientific">Alistipes finegoldii</name>
    <dbReference type="NCBI Taxonomy" id="214856"/>
    <lineage>
        <taxon>Bacteria</taxon>
        <taxon>Pseudomonadati</taxon>
        <taxon>Bacteroidota</taxon>
        <taxon>Bacteroidia</taxon>
        <taxon>Bacteroidales</taxon>
        <taxon>Rikenellaceae</taxon>
        <taxon>Alistipes</taxon>
    </lineage>
</organism>
<dbReference type="EMBL" id="JAWDES010000005">
    <property type="protein sequence ID" value="MDU0260840.1"/>
    <property type="molecule type" value="Genomic_DNA"/>
</dbReference>
<dbReference type="GO" id="GO:0031419">
    <property type="term" value="F:cobalamin binding"/>
    <property type="evidence" value="ECO:0007669"/>
    <property type="project" value="InterPro"/>
</dbReference>
<reference evidence="9" key="1">
    <citation type="submission" date="2023-10" db="EMBL/GenBank/DDBJ databases">
        <title>Genome Sequence of the Bacteria from From Gut Wall in Crohn's Disease.</title>
        <authorList>
            <person name="Rodriguez-Palacios A."/>
        </authorList>
    </citation>
    <scope>NUCLEOTIDE SEQUENCE</scope>
    <source>
        <strain evidence="9">CavFT-hAR58</strain>
    </source>
</reference>
<dbReference type="SUPFAM" id="SSF102114">
    <property type="entry name" value="Radical SAM enzymes"/>
    <property type="match status" value="1"/>
</dbReference>
<dbReference type="InterPro" id="IPR023404">
    <property type="entry name" value="rSAM_horseshoe"/>
</dbReference>
<evidence type="ECO:0000256" key="4">
    <source>
        <dbReference type="ARBA" id="ARBA00023004"/>
    </source>
</evidence>
<name>A0AAE4LN35_9BACT</name>